<keyword evidence="12" id="KW-1185">Reference proteome</keyword>
<feature type="transmembrane region" description="Helical" evidence="9">
    <location>
        <begin position="93"/>
        <end position="115"/>
    </location>
</feature>
<feature type="transmembrane region" description="Helical" evidence="9">
    <location>
        <begin position="353"/>
        <end position="371"/>
    </location>
</feature>
<dbReference type="InterPro" id="IPR036864">
    <property type="entry name" value="Zn2-C6_fun-type_DNA-bd_sf"/>
</dbReference>
<evidence type="ECO:0000256" key="8">
    <source>
        <dbReference type="SAM" id="MobiDB-lite"/>
    </source>
</evidence>
<keyword evidence="2" id="KW-0813">Transport</keyword>
<dbReference type="Pfam" id="PF04082">
    <property type="entry name" value="Fungal_trans"/>
    <property type="match status" value="1"/>
</dbReference>
<comment type="caution">
    <text evidence="11">The sequence shown here is derived from an EMBL/GenBank/DDBJ whole genome shotgun (WGS) entry which is preliminary data.</text>
</comment>
<dbReference type="GO" id="GO:0006351">
    <property type="term" value="P:DNA-templated transcription"/>
    <property type="evidence" value="ECO:0007669"/>
    <property type="project" value="InterPro"/>
</dbReference>
<evidence type="ECO:0000259" key="10">
    <source>
        <dbReference type="PROSITE" id="PS50048"/>
    </source>
</evidence>
<feature type="region of interest" description="Disordered" evidence="8">
    <location>
        <begin position="597"/>
        <end position="616"/>
    </location>
</feature>
<evidence type="ECO:0000313" key="11">
    <source>
        <dbReference type="EMBL" id="KAK4077706.1"/>
    </source>
</evidence>
<dbReference type="InterPro" id="IPR007219">
    <property type="entry name" value="XnlR_reg_dom"/>
</dbReference>
<dbReference type="CDD" id="cd12148">
    <property type="entry name" value="fungal_TF_MHR"/>
    <property type="match status" value="1"/>
</dbReference>
<dbReference type="PANTHER" id="PTHR43791">
    <property type="entry name" value="PERMEASE-RELATED"/>
    <property type="match status" value="1"/>
</dbReference>
<feature type="transmembrane region" description="Helical" evidence="9">
    <location>
        <begin position="378"/>
        <end position="396"/>
    </location>
</feature>
<evidence type="ECO:0000256" key="5">
    <source>
        <dbReference type="ARBA" id="ARBA00022989"/>
    </source>
</evidence>
<evidence type="ECO:0000256" key="4">
    <source>
        <dbReference type="ARBA" id="ARBA00022723"/>
    </source>
</evidence>
<dbReference type="EMBL" id="JAWRVG010000010">
    <property type="protein sequence ID" value="KAK4077706.1"/>
    <property type="molecule type" value="Genomic_DNA"/>
</dbReference>
<evidence type="ECO:0000256" key="3">
    <source>
        <dbReference type="ARBA" id="ARBA00022692"/>
    </source>
</evidence>
<evidence type="ECO:0000256" key="1">
    <source>
        <dbReference type="ARBA" id="ARBA00004141"/>
    </source>
</evidence>
<dbReference type="SUPFAM" id="SSF57701">
    <property type="entry name" value="Zn2/Cys6 DNA-binding domain"/>
    <property type="match status" value="1"/>
</dbReference>
<comment type="subcellular location">
    <subcellularLocation>
        <location evidence="1">Membrane</location>
        <topology evidence="1">Multi-pass membrane protein</topology>
    </subcellularLocation>
</comment>
<dbReference type="InterPro" id="IPR001138">
    <property type="entry name" value="Zn2Cys6_DnaBD"/>
</dbReference>
<dbReference type="GO" id="GO:0022857">
    <property type="term" value="F:transmembrane transporter activity"/>
    <property type="evidence" value="ECO:0007669"/>
    <property type="project" value="InterPro"/>
</dbReference>
<dbReference type="FunFam" id="1.20.1250.20:FF:000057">
    <property type="entry name" value="MFS general substrate transporter"/>
    <property type="match status" value="1"/>
</dbReference>
<dbReference type="PROSITE" id="PS50048">
    <property type="entry name" value="ZN2_CY6_FUNGAL_2"/>
    <property type="match status" value="1"/>
</dbReference>
<accession>A0AAE1II79</accession>
<dbReference type="GO" id="GO:0016020">
    <property type="term" value="C:membrane"/>
    <property type="evidence" value="ECO:0007669"/>
    <property type="project" value="UniProtKB-SubCell"/>
</dbReference>
<proteinExistence type="predicted"/>
<evidence type="ECO:0000256" key="7">
    <source>
        <dbReference type="ARBA" id="ARBA00023242"/>
    </source>
</evidence>
<feature type="transmembrane region" description="Helical" evidence="9">
    <location>
        <begin position="152"/>
        <end position="173"/>
    </location>
</feature>
<dbReference type="FunFam" id="1.20.1250.20:FF:000013">
    <property type="entry name" value="MFS general substrate transporter"/>
    <property type="match status" value="1"/>
</dbReference>
<dbReference type="PANTHER" id="PTHR43791:SF49">
    <property type="entry name" value="TRANSPORTER, PUTATIVE (AFU_ORTHOLOGUE AFUA_4G04250)-RELATED"/>
    <property type="match status" value="1"/>
</dbReference>
<feature type="transmembrane region" description="Helical" evidence="9">
    <location>
        <begin position="121"/>
        <end position="140"/>
    </location>
</feature>
<keyword evidence="6 9" id="KW-0472">Membrane</keyword>
<keyword evidence="7" id="KW-0539">Nucleus</keyword>
<keyword evidence="4" id="KW-0479">Metal-binding</keyword>
<feature type="transmembrane region" description="Helical" evidence="9">
    <location>
        <begin position="215"/>
        <end position="237"/>
    </location>
</feature>
<dbReference type="SMART" id="SM00066">
    <property type="entry name" value="GAL4"/>
    <property type="match status" value="1"/>
</dbReference>
<name>A0AAE1II79_9HYPO</name>
<evidence type="ECO:0000256" key="2">
    <source>
        <dbReference type="ARBA" id="ARBA00022448"/>
    </source>
</evidence>
<dbReference type="InterPro" id="IPR036259">
    <property type="entry name" value="MFS_trans_sf"/>
</dbReference>
<evidence type="ECO:0000256" key="9">
    <source>
        <dbReference type="SAM" id="Phobius"/>
    </source>
</evidence>
<dbReference type="RefSeq" id="XP_062757389.1">
    <property type="nucleotide sequence ID" value="XM_062897689.1"/>
</dbReference>
<protein>
    <submittedName>
        <fullName evidence="11">Transcriptional regulator family: Fungal Specific TF</fullName>
    </submittedName>
</protein>
<dbReference type="SUPFAM" id="SSF103473">
    <property type="entry name" value="MFS general substrate transporter"/>
    <property type="match status" value="1"/>
</dbReference>
<sequence>MAEKEEFAGVHMDEDVEATKEHLSDIRDGSLGHIDAARSRALVRKQDLRIIPITAGIYLLCYLDRSNIGNAKVLNSSTGNDLLTETHMTNYQYTIALMVFLIAYAIFEVPSNYFLKKLKPSRWIAFLMFSWGAITMGIAGTQNHASVTAVRFLLGVVEAGLFPGLVYYLTFWYRVDERSIRVAAILASATLAGAFGGAIAFGVGHMNQVSGISAWRWLFIIEGAPSVASSLLVWFFLPDYPETVSWLSTEEKDFAALRLSDQGSHGSGKPLTWAEAKSTLFEWRLWAHYFIYFGISTPFSSLSLFTPSIVAGLGFTDLKAQLMTVPPYAAAYVVTLLASWSGDHFNKRALHSAAFSLLGAVGFIASATLPADHFASRYGCLIIATCGSFACIPPLLGWLSSNLYSTAAIGLAIALNISMGAPGQIVGVWIYKADEAKKGYPTGHWTNAGLLLFVSASCVCMHCYYVWRNRNGGAGNGVFFNGPVQTISAKDDIVFLRNHRPGPSEGPSDNVRPGEMSVDASQIQACDRCHRRKTRCDKTRPECSPCKKSRSACVYSERVKEPTFPRSHVQTLERRIQQLEAANKALTSANKAHRMVAHRAAGDAEDRSSSRSSVASDNEVANEVTFLSTSVGGDSLFLGPTSGIILASLVRAGVAVDVERDAPASSVSSVPPRRSPGRTDWDTGDRSLPAEQLARSLIEAYLAHDHLSYPFLHPRAVRAVVDGIYSDASFEKTHPFEMFMFHMILAIATSQVYKFNWRVLPDAETHLQKATDYLNAVLFEGGLRALQAMLLLCQFRLSNSTNHASDSLWHIVGIAVRMCFELGLHREATYRTAGPRRDAADVSFLSPKYEENEVRRRCFWSVYALDRVISVTLGRPLAICIEDIDVELPTDDFEETASVATLSPGSDRDSSQIPSRYRTAIFVHIVRYRDICGRCLTSLHRGVKGGIQSSADFYQKRDQLATELNAWRAETNCLNTPDMDLSTPLAEARSSFRSKAWYELLYHNGVLLLYRPSAFTVSDGRDGSNLQHVFSAARQSITLYAYLFRSRKINFSWMVLHAVFMAGISYIYALSRHFREKRRRRNGGEGDGNLFQLLQEPTIVEIVNDCRACSNVIVGVSERCNSQKNCHEVFDRLSDALVEDAVEALSHTRQSSSLAAPQDNHSAMTAMQSSNRTPSNDINVQNSLVSEATLAGVGSNNGRYHSRETAFTGLSDNSLQEDSGRQAFSLGTPLAADNALRDCLPELQRMYNMPWGDDAILQLSNDWLGEIGGYDRFMGNEWGMDQ</sequence>
<dbReference type="PROSITE" id="PS00463">
    <property type="entry name" value="ZN2_CY6_FUNGAL_1"/>
    <property type="match status" value="1"/>
</dbReference>
<feature type="compositionally biased region" description="Basic and acidic residues" evidence="8">
    <location>
        <begin position="600"/>
        <end position="609"/>
    </location>
</feature>
<feature type="compositionally biased region" description="Low complexity" evidence="8">
    <location>
        <begin position="663"/>
        <end position="672"/>
    </location>
</feature>
<evidence type="ECO:0000256" key="6">
    <source>
        <dbReference type="ARBA" id="ARBA00023136"/>
    </source>
</evidence>
<dbReference type="SMART" id="SM00906">
    <property type="entry name" value="Fungal_trans"/>
    <property type="match status" value="1"/>
</dbReference>
<feature type="transmembrane region" description="Helical" evidence="9">
    <location>
        <begin position="179"/>
        <end position="203"/>
    </location>
</feature>
<dbReference type="Proteomes" id="UP001273209">
    <property type="component" value="Unassembled WGS sequence"/>
</dbReference>
<gene>
    <name evidence="11" type="ORF">Triagg1_3400</name>
</gene>
<keyword evidence="5 9" id="KW-1133">Transmembrane helix</keyword>
<reference evidence="11" key="1">
    <citation type="submission" date="2023-11" db="EMBL/GenBank/DDBJ databases">
        <title>The genome sequences of three competitors of mushroom-forming fungi.</title>
        <authorList>
            <person name="Beijen E."/>
            <person name="Ohm R.A."/>
        </authorList>
    </citation>
    <scope>NUCLEOTIDE SEQUENCE</scope>
    <source>
        <strain evidence="11">CBS 100526</strain>
    </source>
</reference>
<evidence type="ECO:0000313" key="12">
    <source>
        <dbReference type="Proteomes" id="UP001273209"/>
    </source>
</evidence>
<feature type="transmembrane region" description="Helical" evidence="9">
    <location>
        <begin position="408"/>
        <end position="431"/>
    </location>
</feature>
<feature type="region of interest" description="Disordered" evidence="8">
    <location>
        <begin position="661"/>
        <end position="686"/>
    </location>
</feature>
<feature type="transmembrane region" description="Helical" evidence="9">
    <location>
        <begin position="443"/>
        <end position="467"/>
    </location>
</feature>
<dbReference type="Pfam" id="PF07690">
    <property type="entry name" value="MFS_1"/>
    <property type="match status" value="1"/>
</dbReference>
<organism evidence="11 12">
    <name type="scientific">Trichoderma aggressivum f. europaeum</name>
    <dbReference type="NCBI Taxonomy" id="173218"/>
    <lineage>
        <taxon>Eukaryota</taxon>
        <taxon>Fungi</taxon>
        <taxon>Dikarya</taxon>
        <taxon>Ascomycota</taxon>
        <taxon>Pezizomycotina</taxon>
        <taxon>Sordariomycetes</taxon>
        <taxon>Hypocreomycetidae</taxon>
        <taxon>Hypocreales</taxon>
        <taxon>Hypocreaceae</taxon>
        <taxon>Trichoderma</taxon>
    </lineage>
</organism>
<feature type="transmembrane region" description="Helical" evidence="9">
    <location>
        <begin position="1051"/>
        <end position="1071"/>
    </location>
</feature>
<dbReference type="CDD" id="cd00067">
    <property type="entry name" value="GAL4"/>
    <property type="match status" value="1"/>
</dbReference>
<feature type="region of interest" description="Disordered" evidence="8">
    <location>
        <begin position="1148"/>
        <end position="1178"/>
    </location>
</feature>
<dbReference type="Pfam" id="PF00172">
    <property type="entry name" value="Zn_clus"/>
    <property type="match status" value="1"/>
</dbReference>
<dbReference type="InterPro" id="IPR011701">
    <property type="entry name" value="MFS"/>
</dbReference>
<dbReference type="Gene3D" id="4.10.240.10">
    <property type="entry name" value="Zn(2)-C6 fungal-type DNA-binding domain"/>
    <property type="match status" value="1"/>
</dbReference>
<dbReference type="GO" id="GO:0000981">
    <property type="term" value="F:DNA-binding transcription factor activity, RNA polymerase II-specific"/>
    <property type="evidence" value="ECO:0007669"/>
    <property type="project" value="InterPro"/>
</dbReference>
<dbReference type="Gene3D" id="1.20.1250.20">
    <property type="entry name" value="MFS general substrate transporter like domains"/>
    <property type="match status" value="2"/>
</dbReference>
<keyword evidence="3 9" id="KW-0812">Transmembrane</keyword>
<dbReference type="GO" id="GO:0003677">
    <property type="term" value="F:DNA binding"/>
    <property type="evidence" value="ECO:0007669"/>
    <property type="project" value="InterPro"/>
</dbReference>
<feature type="domain" description="Zn(2)-C6 fungal-type" evidence="10">
    <location>
        <begin position="525"/>
        <end position="555"/>
    </location>
</feature>
<feature type="transmembrane region" description="Helical" evidence="9">
    <location>
        <begin position="322"/>
        <end position="341"/>
    </location>
</feature>
<dbReference type="GeneID" id="87917594"/>
<feature type="transmembrane region" description="Helical" evidence="9">
    <location>
        <begin position="289"/>
        <end position="315"/>
    </location>
</feature>
<dbReference type="GO" id="GO:0008270">
    <property type="term" value="F:zinc ion binding"/>
    <property type="evidence" value="ECO:0007669"/>
    <property type="project" value="InterPro"/>
</dbReference>